<feature type="coiled-coil region" evidence="1">
    <location>
        <begin position="429"/>
        <end position="484"/>
    </location>
</feature>
<organism evidence="3 4">
    <name type="scientific">Schistosoma bovis</name>
    <name type="common">Blood fluke</name>
    <dbReference type="NCBI Taxonomy" id="6184"/>
    <lineage>
        <taxon>Eukaryota</taxon>
        <taxon>Metazoa</taxon>
        <taxon>Spiralia</taxon>
        <taxon>Lophotrochozoa</taxon>
        <taxon>Platyhelminthes</taxon>
        <taxon>Trematoda</taxon>
        <taxon>Digenea</taxon>
        <taxon>Strigeidida</taxon>
        <taxon>Schistosomatoidea</taxon>
        <taxon>Schistosomatidae</taxon>
        <taxon>Schistosoma</taxon>
    </lineage>
</organism>
<evidence type="ECO:0000313" key="3">
    <source>
        <dbReference type="EMBL" id="RTG88254.1"/>
    </source>
</evidence>
<reference evidence="3 4" key="1">
    <citation type="journal article" date="2019" name="PLoS Pathog.">
        <title>Genome sequence of the bovine parasite Schistosoma bovis Tanzania.</title>
        <authorList>
            <person name="Oey H."/>
            <person name="Zakrzewski M."/>
            <person name="Gobert G."/>
            <person name="Gravermann K."/>
            <person name="Stoye J."/>
            <person name="Jones M."/>
            <person name="Mcmanus D."/>
            <person name="Krause L."/>
        </authorList>
    </citation>
    <scope>NUCLEOTIDE SEQUENCE [LARGE SCALE GENOMIC DNA]</scope>
    <source>
        <strain evidence="3 4">TAN1997</strain>
    </source>
</reference>
<evidence type="ECO:0000256" key="1">
    <source>
        <dbReference type="SAM" id="Coils"/>
    </source>
</evidence>
<dbReference type="Proteomes" id="UP000290809">
    <property type="component" value="Unassembled WGS sequence"/>
</dbReference>
<gene>
    <name evidence="3" type="ORF">DC041_0007847</name>
</gene>
<evidence type="ECO:0000256" key="2">
    <source>
        <dbReference type="SAM" id="MobiDB-lite"/>
    </source>
</evidence>
<feature type="region of interest" description="Disordered" evidence="2">
    <location>
        <begin position="1"/>
        <end position="25"/>
    </location>
</feature>
<name>A0A430QKP6_SCHBO</name>
<keyword evidence="1" id="KW-0175">Coiled coil</keyword>
<dbReference type="STRING" id="6184.A0A430QKP6"/>
<sequence length="735" mass="84898">MNKEISLNNPTSYHSSSLNISTGVQSKHTTQPITISYDSVTNDLNVELRDMGKQVKPRKSILHSSFFTDNKSEKQIFIQTNRLTPSFDAAESDQNNQEKVSTDLSQEVCPGQLQSNSLLNGKTGCIIQNDINKPVTPDLPPISQLTIKLDNDNQLNHSDNELIKLKHEYAKALERIKELEAMSNDLKCKLSALTIENAHYKQNCDRARSDLELAEENRIVLLLLLIIVISLKLEQAEKRHLLLLESLKNSSGQDTQNNTTAEYTVLYPDAPEPLLTELNQLRSSNQLLKLQLTDLQNTIADLKKDLETAYANHQKAEKTIEKLRIDITRMQDEYEADYEANRTANQVKLRQLEETMSIVQEENTRLKRDKHQLELEVSTLNIELSNASNDGDIEHKLRKELKIVKSLLAEKEALIIELSSNPSDSQSQITKLRDRVDELDELNEILNRQKRALQSDLDEIQQQLASALRTQKEFEEDLSRSKRQFLDLQSQFTDQEEAHKETRDKLQNATASLTIKEATIQAQIQEIDEFLIERKKMQTQIDELKLKLNTNNIDQVPRSELERLEAKIRELEQRLDIETSNRVRIQYSLDRAKETIDQLTNERDKLIIIEANEREQNRKLSRQLREAQQDENEATRRATTAQRRAEEAQMDANKAMHEALCSRAEMNALLRRTQDLEALIKSKQSESDYEDLLNFYIALDHQRNALLVQKMMMMMMFKVMILNDDSSHNNNNNYD</sequence>
<accession>A0A430QKP6</accession>
<dbReference type="EMBL" id="QMKO01001596">
    <property type="protein sequence ID" value="RTG88254.1"/>
    <property type="molecule type" value="Genomic_DNA"/>
</dbReference>
<comment type="caution">
    <text evidence="3">The sequence shown here is derived from an EMBL/GenBank/DDBJ whole genome shotgun (WGS) entry which is preliminary data.</text>
</comment>
<keyword evidence="4" id="KW-1185">Reference proteome</keyword>
<feature type="region of interest" description="Disordered" evidence="2">
    <location>
        <begin position="618"/>
        <end position="643"/>
    </location>
</feature>
<protein>
    <submittedName>
        <fullName evidence="3">Myosin XVIII</fullName>
    </submittedName>
</protein>
<feature type="coiled-coil region" evidence="1">
    <location>
        <begin position="278"/>
        <end position="390"/>
    </location>
</feature>
<feature type="coiled-coil region" evidence="1">
    <location>
        <begin position="155"/>
        <end position="217"/>
    </location>
</feature>
<evidence type="ECO:0000313" key="4">
    <source>
        <dbReference type="Proteomes" id="UP000290809"/>
    </source>
</evidence>
<feature type="compositionally biased region" description="Basic and acidic residues" evidence="2">
    <location>
        <begin position="618"/>
        <end position="636"/>
    </location>
</feature>
<dbReference type="AlphaFoldDB" id="A0A430QKP6"/>
<proteinExistence type="predicted"/>